<dbReference type="KEGG" id="cvn:111118431"/>
<dbReference type="RefSeq" id="XP_022313617.1">
    <property type="nucleotide sequence ID" value="XM_022457909.1"/>
</dbReference>
<evidence type="ECO:0000313" key="1">
    <source>
        <dbReference type="Proteomes" id="UP000694844"/>
    </source>
</evidence>
<dbReference type="InterPro" id="IPR024824">
    <property type="entry name" value="GADD45"/>
</dbReference>
<sequence>MTVADLLATKMAHEDRCYMGKIAEAVKDVVSMAATDKRLVLGAMPSAEFLGEEADSVALCLLLENKSDDVLISIQHKLVEAYCWENDIPLLKVDSEDKVRKILSCRGDQNNNEPDDLSCILVKNAEKMSSSESMLADFFDYIIQNEIEPFPVITLPE</sequence>
<dbReference type="PANTHER" id="PTHR10411:SF8">
    <property type="entry name" value="FI09246P"/>
    <property type="match status" value="1"/>
</dbReference>
<dbReference type="AlphaFoldDB" id="A0A8B8CCX1"/>
<dbReference type="GeneID" id="111118431"/>
<organism evidence="1 2">
    <name type="scientific">Crassostrea virginica</name>
    <name type="common">Eastern oyster</name>
    <dbReference type="NCBI Taxonomy" id="6565"/>
    <lineage>
        <taxon>Eukaryota</taxon>
        <taxon>Metazoa</taxon>
        <taxon>Spiralia</taxon>
        <taxon>Lophotrochozoa</taxon>
        <taxon>Mollusca</taxon>
        <taxon>Bivalvia</taxon>
        <taxon>Autobranchia</taxon>
        <taxon>Pteriomorphia</taxon>
        <taxon>Ostreida</taxon>
        <taxon>Ostreoidea</taxon>
        <taxon>Ostreidae</taxon>
        <taxon>Crassostrea</taxon>
    </lineage>
</organism>
<proteinExistence type="predicted"/>
<dbReference type="Proteomes" id="UP000694844">
    <property type="component" value="Chromosome 2"/>
</dbReference>
<dbReference type="PANTHER" id="PTHR10411">
    <property type="entry name" value="GROWTH ARREST AND DNA DAMAGE-INDUCIBLE PROTEIN GADD45"/>
    <property type="match status" value="1"/>
</dbReference>
<dbReference type="InterPro" id="IPR029064">
    <property type="entry name" value="Ribosomal_eL30-like_sf"/>
</dbReference>
<accession>A0A8B8CCX1</accession>
<dbReference type="GO" id="GO:0051726">
    <property type="term" value="P:regulation of cell cycle"/>
    <property type="evidence" value="ECO:0007669"/>
    <property type="project" value="InterPro"/>
</dbReference>
<reference evidence="2" key="1">
    <citation type="submission" date="2025-08" db="UniProtKB">
        <authorList>
            <consortium name="RefSeq"/>
        </authorList>
    </citation>
    <scope>IDENTIFICATION</scope>
    <source>
        <tissue evidence="2">Whole sample</tissue>
    </source>
</reference>
<dbReference type="GO" id="GO:0005737">
    <property type="term" value="C:cytoplasm"/>
    <property type="evidence" value="ECO:0007669"/>
    <property type="project" value="TreeGrafter"/>
</dbReference>
<name>A0A8B8CCX1_CRAVI</name>
<evidence type="ECO:0000313" key="2">
    <source>
        <dbReference type="RefSeq" id="XP_022313617.1"/>
    </source>
</evidence>
<dbReference type="OrthoDB" id="5976967at2759"/>
<dbReference type="GO" id="GO:0005634">
    <property type="term" value="C:nucleus"/>
    <property type="evidence" value="ECO:0007669"/>
    <property type="project" value="InterPro"/>
</dbReference>
<gene>
    <name evidence="2" type="primary">LOC111118431</name>
</gene>
<keyword evidence="1" id="KW-1185">Reference proteome</keyword>
<protein>
    <submittedName>
        <fullName evidence="2">Growth arrest and DNA damage-inducible protein GADD45 alpha-like</fullName>
    </submittedName>
</protein>
<dbReference type="Gene3D" id="3.30.1330.30">
    <property type="match status" value="1"/>
</dbReference>